<accession>A0A4Q7WKH4</accession>
<sequence>MARPRKTSDPTRWPVPCGRCGGHHQIVALGPVPIIADALGHHPSTIERHAIGSDSVYSQYIAARRQMA</sequence>
<keyword evidence="2" id="KW-1185">Reference proteome</keyword>
<dbReference type="EMBL" id="SHKR01000016">
    <property type="protein sequence ID" value="RZU10460.1"/>
    <property type="molecule type" value="Genomic_DNA"/>
</dbReference>
<comment type="caution">
    <text evidence="1">The sequence shown here is derived from an EMBL/GenBank/DDBJ whole genome shotgun (WGS) entry which is preliminary data.</text>
</comment>
<organism evidence="1 2">
    <name type="scientific">Kribbella rubisoli</name>
    <dbReference type="NCBI Taxonomy" id="3075929"/>
    <lineage>
        <taxon>Bacteria</taxon>
        <taxon>Bacillati</taxon>
        <taxon>Actinomycetota</taxon>
        <taxon>Actinomycetes</taxon>
        <taxon>Propionibacteriales</taxon>
        <taxon>Kribbellaceae</taxon>
        <taxon>Kribbella</taxon>
    </lineage>
</organism>
<dbReference type="OrthoDB" id="3405537at2"/>
<reference evidence="1 2" key="1">
    <citation type="journal article" date="2015" name="Stand. Genomic Sci.">
        <title>Genomic Encyclopedia of Bacterial and Archaeal Type Strains, Phase III: the genomes of soil and plant-associated and newly described type strains.</title>
        <authorList>
            <person name="Whitman W.B."/>
            <person name="Woyke T."/>
            <person name="Klenk H.P."/>
            <person name="Zhou Y."/>
            <person name="Lilburn T.G."/>
            <person name="Beck B.J."/>
            <person name="De Vos P."/>
            <person name="Vandamme P."/>
            <person name="Eisen J.A."/>
            <person name="Garrity G."/>
            <person name="Hugenholtz P."/>
            <person name="Kyrpides N.C."/>
        </authorList>
    </citation>
    <scope>NUCLEOTIDE SEQUENCE [LARGE SCALE GENOMIC DNA]</scope>
    <source>
        <strain evidence="1 2">VKM Ac-2540</strain>
    </source>
</reference>
<dbReference type="Proteomes" id="UP000292027">
    <property type="component" value="Unassembled WGS sequence"/>
</dbReference>
<protein>
    <submittedName>
        <fullName evidence="1">Uncharacterized protein</fullName>
    </submittedName>
</protein>
<evidence type="ECO:0000313" key="2">
    <source>
        <dbReference type="Proteomes" id="UP000292027"/>
    </source>
</evidence>
<evidence type="ECO:0000313" key="1">
    <source>
        <dbReference type="EMBL" id="RZU10460.1"/>
    </source>
</evidence>
<dbReference type="AlphaFoldDB" id="A0A4Q7WKH4"/>
<dbReference type="RefSeq" id="WP_130448210.1">
    <property type="nucleotide sequence ID" value="NZ_SHKR01000016.1"/>
</dbReference>
<gene>
    <name evidence="1" type="ORF">EV645_6923</name>
</gene>
<proteinExistence type="predicted"/>
<name>A0A4Q7WKH4_9ACTN</name>